<dbReference type="PANTHER" id="PTHR43257:SF2">
    <property type="entry name" value="PYRUVATE DEHYDROGENASE E1 COMPONENT SUBUNIT BETA"/>
    <property type="match status" value="1"/>
</dbReference>
<feature type="domain" description="Transketolase-like pyrimidine-binding" evidence="8">
    <location>
        <begin position="401"/>
        <end position="575"/>
    </location>
</feature>
<name>A0ABT1X3F3_9PROT</name>
<keyword evidence="6" id="KW-0786">Thiamine pyrophosphate</keyword>
<proteinExistence type="predicted"/>
<evidence type="ECO:0000256" key="3">
    <source>
        <dbReference type="ARBA" id="ARBA00011301"/>
    </source>
</evidence>
<evidence type="ECO:0000259" key="8">
    <source>
        <dbReference type="SMART" id="SM00861"/>
    </source>
</evidence>
<dbReference type="Pfam" id="PF02779">
    <property type="entry name" value="Transket_pyr"/>
    <property type="match status" value="1"/>
</dbReference>
<comment type="subunit">
    <text evidence="3">Homodimer. Part of the 2-oxoglutarate dehydrogenase (OGDH) complex composed of E1 (2-oxoglutarate dehydrogenase), E2 (dihydrolipoamide succinyltransferase) and E3 (dihydrolipoamide dehydrogenase); the complex contains multiple copies of the three enzymatic components (E1, E2 and E3).</text>
</comment>
<dbReference type="PANTHER" id="PTHR43257">
    <property type="entry name" value="PYRUVATE DEHYDROGENASE E1 COMPONENT BETA SUBUNIT"/>
    <property type="match status" value="1"/>
</dbReference>
<evidence type="ECO:0000313" key="10">
    <source>
        <dbReference type="Proteomes" id="UP001524642"/>
    </source>
</evidence>
<evidence type="ECO:0000313" key="9">
    <source>
        <dbReference type="EMBL" id="MCR0982631.1"/>
    </source>
</evidence>
<reference evidence="9 10" key="1">
    <citation type="submission" date="2022-06" db="EMBL/GenBank/DDBJ databases">
        <title>Roseomonas CN29.</title>
        <authorList>
            <person name="Cheng Y."/>
            <person name="He X."/>
        </authorList>
    </citation>
    <scope>NUCLEOTIDE SEQUENCE [LARGE SCALE GENOMIC DNA]</scope>
    <source>
        <strain evidence="9 10">CN29</strain>
    </source>
</reference>
<dbReference type="InterPro" id="IPR029061">
    <property type="entry name" value="THDP-binding"/>
</dbReference>
<accession>A0ABT1X3F3</accession>
<keyword evidence="5" id="KW-0560">Oxidoreductase</keyword>
<comment type="cofactor">
    <cofactor evidence="1">
        <name>thiamine diphosphate</name>
        <dbReference type="ChEBI" id="CHEBI:58937"/>
    </cofactor>
</comment>
<dbReference type="SMART" id="SM00861">
    <property type="entry name" value="Transket_pyr"/>
    <property type="match status" value="1"/>
</dbReference>
<gene>
    <name evidence="9" type="ORF">NRP21_11280</name>
</gene>
<evidence type="ECO:0000256" key="5">
    <source>
        <dbReference type="ARBA" id="ARBA00023002"/>
    </source>
</evidence>
<keyword evidence="10" id="KW-1185">Reference proteome</keyword>
<comment type="function">
    <text evidence="2">E1 component of the 2-oxoglutarate dehydrogenase (OGDH) complex which catalyzes the decarboxylation of 2-oxoglutarate, the first step in the conversion of 2-oxoglutarate to succinyl-CoA and CO(2).</text>
</comment>
<dbReference type="Gene3D" id="3.40.50.970">
    <property type="match status" value="2"/>
</dbReference>
<evidence type="ECO:0000256" key="6">
    <source>
        <dbReference type="ARBA" id="ARBA00023052"/>
    </source>
</evidence>
<dbReference type="CDD" id="cd07036">
    <property type="entry name" value="TPP_PYR_E1-PDHc-beta_like"/>
    <property type="match status" value="1"/>
</dbReference>
<evidence type="ECO:0000256" key="1">
    <source>
        <dbReference type="ARBA" id="ARBA00001964"/>
    </source>
</evidence>
<dbReference type="InterPro" id="IPR033248">
    <property type="entry name" value="Transketolase_C"/>
</dbReference>
<organism evidence="9 10">
    <name type="scientific">Roseomonas populi</name>
    <dbReference type="NCBI Taxonomy" id="3121582"/>
    <lineage>
        <taxon>Bacteria</taxon>
        <taxon>Pseudomonadati</taxon>
        <taxon>Pseudomonadota</taxon>
        <taxon>Alphaproteobacteria</taxon>
        <taxon>Acetobacterales</taxon>
        <taxon>Roseomonadaceae</taxon>
        <taxon>Roseomonas</taxon>
    </lineage>
</organism>
<dbReference type="CDD" id="cd02000">
    <property type="entry name" value="TPP_E1_PDC_ADC_BCADC"/>
    <property type="match status" value="1"/>
</dbReference>
<evidence type="ECO:0000256" key="7">
    <source>
        <dbReference type="ARBA" id="ARBA00030680"/>
    </source>
</evidence>
<dbReference type="EMBL" id="JANJOU010000008">
    <property type="protein sequence ID" value="MCR0982631.1"/>
    <property type="molecule type" value="Genomic_DNA"/>
</dbReference>
<dbReference type="Proteomes" id="UP001524642">
    <property type="component" value="Unassembled WGS sequence"/>
</dbReference>
<comment type="caution">
    <text evidence="9">The sequence shown here is derived from an EMBL/GenBank/DDBJ whole genome shotgun (WGS) entry which is preliminary data.</text>
</comment>
<evidence type="ECO:0000256" key="4">
    <source>
        <dbReference type="ARBA" id="ARBA00013321"/>
    </source>
</evidence>
<dbReference type="InterPro" id="IPR005475">
    <property type="entry name" value="Transketolase-like_Pyr-bd"/>
</dbReference>
<dbReference type="InterPro" id="IPR009014">
    <property type="entry name" value="Transketo_C/PFOR_II"/>
</dbReference>
<dbReference type="RefSeq" id="WP_257716301.1">
    <property type="nucleotide sequence ID" value="NZ_JANJOU010000008.1"/>
</dbReference>
<dbReference type="Pfam" id="PF02780">
    <property type="entry name" value="Transketolase_C"/>
    <property type="match status" value="1"/>
</dbReference>
<dbReference type="SUPFAM" id="SSF52922">
    <property type="entry name" value="TK C-terminal domain-like"/>
    <property type="match status" value="1"/>
</dbReference>
<dbReference type="Pfam" id="PF00676">
    <property type="entry name" value="E1_dh"/>
    <property type="match status" value="1"/>
</dbReference>
<sequence>MQRTTISTNTPWFRLEVDEADWAAEDPAALARWMEQLLLIRRFEEKILELHGAGLVHGPAHASIGQEAGAVGAMSVLGTGDKLNGTHRAHHQILAKLLNSALPDGYDPRHDEAVEEAGTLVRRAMAEIMGLSEGFCGGRGGSMHMRWAPAGVVGTSAIIGGNLPHAVGYGLADKVLGRDHVSVAFFGDGTLMAGQSMEAINLAALYNLPVIFFLENNFYAVSTHVSEQTRETRLTTRGAMFGVPSVECDGMDLVAVRRAMQWAVETIRTTGGPVFVEAILYRFLHQSGPLLGSQLGYRSKEEEAEWRARDPLATMPARLKALGVLDDAGFAALDARARRVVEDAAAALTEVPRGSNALQIRAGALPDAAAVEHGIRGDLSELNGERFLEAASVPAEARAEMKYIDAIAATLLRNMERDPRIVLIGEDVHRLRGGVSGSTRGAVERFPDRVFPSPICENGFTGMALGAAACGLRPVVDIMFGDFCIVAADQMFNGIGKFSHMFGGADVPVVVRARVSPQAGYGSQHSMDPSALFALYPAWRIVSPSTPHDYIGLMNAALRCNDPVLVIEHQDLFQTTGPVPRDDLDYLVPLGTARTARPGRACTVLTYAAMVSAGISAAEAAGIDAEVIDLRSLDPGGLDWDRIGESVRRTGRVLIAEQTARGTSHGARIAQEIGERLFDWLDAEILRVTGSEAAPVVSRPLNLAALGNAGKVEAALRRLVS</sequence>
<protein>
    <recommendedName>
        <fullName evidence="4">2-oxoglutarate dehydrogenase E1 component</fullName>
    </recommendedName>
    <alternativeName>
        <fullName evidence="7">Alpha-ketoglutarate dehydrogenase</fullName>
    </alternativeName>
</protein>
<dbReference type="Gene3D" id="3.40.50.920">
    <property type="match status" value="1"/>
</dbReference>
<dbReference type="SUPFAM" id="SSF52518">
    <property type="entry name" value="Thiamin diphosphate-binding fold (THDP-binding)"/>
    <property type="match status" value="2"/>
</dbReference>
<dbReference type="InterPro" id="IPR001017">
    <property type="entry name" value="DH_E1"/>
</dbReference>
<evidence type="ECO:0000256" key="2">
    <source>
        <dbReference type="ARBA" id="ARBA00003906"/>
    </source>
</evidence>